<dbReference type="SMART" id="SM01125">
    <property type="entry name" value="DCP2"/>
    <property type="match status" value="1"/>
</dbReference>
<dbReference type="Pfam" id="PF05026">
    <property type="entry name" value="DCP2"/>
    <property type="match status" value="1"/>
</dbReference>
<organism evidence="13 14">
    <name type="scientific">Caenorhabditis tropicalis</name>
    <dbReference type="NCBI Taxonomy" id="1561998"/>
    <lineage>
        <taxon>Eukaryota</taxon>
        <taxon>Metazoa</taxon>
        <taxon>Ecdysozoa</taxon>
        <taxon>Nematoda</taxon>
        <taxon>Chromadorea</taxon>
        <taxon>Rhabditida</taxon>
        <taxon>Rhabditina</taxon>
        <taxon>Rhabditomorpha</taxon>
        <taxon>Rhabditoidea</taxon>
        <taxon>Rhabditidae</taxon>
        <taxon>Peloderinae</taxon>
        <taxon>Caenorhabditis</taxon>
    </lineage>
</organism>
<evidence type="ECO:0000256" key="9">
    <source>
        <dbReference type="ARBA" id="ARBA00047661"/>
    </source>
</evidence>
<evidence type="ECO:0000256" key="1">
    <source>
        <dbReference type="ARBA" id="ARBA00001936"/>
    </source>
</evidence>
<dbReference type="GO" id="GO:0000932">
    <property type="term" value="C:P-body"/>
    <property type="evidence" value="ECO:0007669"/>
    <property type="project" value="TreeGrafter"/>
</dbReference>
<keyword evidence="5" id="KW-0479">Metal-binding</keyword>
<dbReference type="FunFam" id="3.90.79.10:FF:000003">
    <property type="entry name" value="M7GpppN-mRNA hydrolase isoform 2"/>
    <property type="match status" value="1"/>
</dbReference>
<dbReference type="PROSITE" id="PS00893">
    <property type="entry name" value="NUDIX_BOX"/>
    <property type="match status" value="1"/>
</dbReference>
<dbReference type="InterPro" id="IPR015797">
    <property type="entry name" value="NUDIX_hydrolase-like_dom_sf"/>
</dbReference>
<sequence>MASNNTNAKKMNKKPEEPSNVQKLLASLQQAQNKVIGETSEPSTSKPKKHEKRKKNFEEKRKTKTGSVGARMQQQAENARMQAKRPRHISSSKSGARNPSGLDYSQQPTTQHQQHRGPRIPADILDELEFRFISNMVDYEINDDIRVCFHLELAHWYYIDHMVEDDKYTNCPNVGSRDFTVQMCQHCSVLRKYAHRADEVIAKFREYKSTVPTYGAILIEPEMEYVLLVQSYFSKGNNWGFPKGKINQNEPPRDAAIRETFEETGYDFGINSEREKKFQRFINDILVRLYLVKNVPKDFNFQPQTRKEIRKIEWFKIADLPTDKTDEIPAYLHGNKFFMVIPFVKDIQLYVQKEKEKMKRRKVETRNMNVASPKQTPAQSSVLSQLFSTTTQTNPPTHPVYKRLTSEELLSAFKKQENESSSTIARPTLPEMSPAVNGLDSLAVLGICTPLKPGASLNQFSASESCPMISEEISSPKQIFSSDTEAEIGFAMPTDLKQPVVTTDHPWQHNKSSESNAAPPELVSHQGWLDTQLVNTIMQSPNPPIPSSNSPATPTTVLGHLIGKPIQPQAIFPQAATPTAFGSAEKPKSSRINLSDNSAFKAINSSQKQSVPKATAPPGSTKTRSASLSGSQKTDNRKAARNLFNSVTSPVSSGDPEYGDEPSMWEEVWFREQFAATAGTSISSLAASNQELAMINRETPIEDRNPSMKIVYQKLPNQLKQDLIPNCQQWTKRIQFDTEFIAGPLSLWTQQFSLKDKTLSAENNVLKRRETEEFSYQSK</sequence>
<dbReference type="InterPro" id="IPR007722">
    <property type="entry name" value="DCP2_BoxA"/>
</dbReference>
<dbReference type="Pfam" id="PF00293">
    <property type="entry name" value="NUDIX"/>
    <property type="match status" value="1"/>
</dbReference>
<evidence type="ECO:0000313" key="13">
    <source>
        <dbReference type="Proteomes" id="UP000095282"/>
    </source>
</evidence>
<dbReference type="AlphaFoldDB" id="A0A1I7TE16"/>
<dbReference type="PANTHER" id="PTHR23114:SF17">
    <property type="entry name" value="M7GPPPN-MRNA HYDROLASE"/>
    <property type="match status" value="1"/>
</dbReference>
<accession>A0A1I7TE16</accession>
<feature type="region of interest" description="Disordered" evidence="11">
    <location>
        <begin position="537"/>
        <end position="559"/>
    </location>
</feature>
<evidence type="ECO:0000256" key="2">
    <source>
        <dbReference type="ARBA" id="ARBA00004496"/>
    </source>
</evidence>
<feature type="region of interest" description="Disordered" evidence="11">
    <location>
        <begin position="1"/>
        <end position="120"/>
    </location>
</feature>
<dbReference type="CDD" id="cd03672">
    <property type="entry name" value="NUDIX_Dcp2p_Nudt20"/>
    <property type="match status" value="1"/>
</dbReference>
<evidence type="ECO:0000256" key="5">
    <source>
        <dbReference type="ARBA" id="ARBA00022723"/>
    </source>
</evidence>
<dbReference type="Proteomes" id="UP000095282">
    <property type="component" value="Unplaced"/>
</dbReference>
<evidence type="ECO:0000256" key="7">
    <source>
        <dbReference type="ARBA" id="ARBA00022884"/>
    </source>
</evidence>
<comment type="subcellular location">
    <subcellularLocation>
        <location evidence="2">Cytoplasm</location>
    </subcellularLocation>
</comment>
<dbReference type="SUPFAM" id="SSF55811">
    <property type="entry name" value="Nudix"/>
    <property type="match status" value="1"/>
</dbReference>
<dbReference type="GO" id="GO:0140933">
    <property type="term" value="F:5'-(N(7)-methylguanosine 5'-triphospho)-[mRNA] hydrolase activity"/>
    <property type="evidence" value="ECO:0007669"/>
    <property type="project" value="UniProtKB-EC"/>
</dbReference>
<evidence type="ECO:0000256" key="4">
    <source>
        <dbReference type="ARBA" id="ARBA00022490"/>
    </source>
</evidence>
<dbReference type="InterPro" id="IPR044099">
    <property type="entry name" value="Dcp2_NUDIX"/>
</dbReference>
<evidence type="ECO:0000256" key="11">
    <source>
        <dbReference type="SAM" id="MobiDB-lite"/>
    </source>
</evidence>
<evidence type="ECO:0000256" key="3">
    <source>
        <dbReference type="ARBA" id="ARBA00005279"/>
    </source>
</evidence>
<comment type="cofactor">
    <cofactor evidence="1">
        <name>Mn(2+)</name>
        <dbReference type="ChEBI" id="CHEBI:29035"/>
    </cofactor>
</comment>
<dbReference type="PROSITE" id="PS51462">
    <property type="entry name" value="NUDIX"/>
    <property type="match status" value="1"/>
</dbReference>
<reference evidence="14" key="1">
    <citation type="submission" date="2016-11" db="UniProtKB">
        <authorList>
            <consortium name="WormBaseParasite"/>
        </authorList>
    </citation>
    <scope>IDENTIFICATION</scope>
</reference>
<feature type="compositionally biased region" description="Basic residues" evidence="11">
    <location>
        <begin position="46"/>
        <end position="55"/>
    </location>
</feature>
<dbReference type="STRING" id="1561998.A0A1I7TE16"/>
<keyword evidence="4" id="KW-0963">Cytoplasm</keyword>
<feature type="compositionally biased region" description="Polar residues" evidence="11">
    <location>
        <begin position="91"/>
        <end position="112"/>
    </location>
</feature>
<dbReference type="InterPro" id="IPR020084">
    <property type="entry name" value="NUDIX_hydrolase_CS"/>
</dbReference>
<dbReference type="GO" id="GO:0003723">
    <property type="term" value="F:RNA binding"/>
    <property type="evidence" value="ECO:0007669"/>
    <property type="project" value="UniProtKB-KW"/>
</dbReference>
<dbReference type="InterPro" id="IPR000086">
    <property type="entry name" value="NUDIX_hydrolase_dom"/>
</dbReference>
<keyword evidence="7" id="KW-0694">RNA-binding</keyword>
<dbReference type="GO" id="GO:0030145">
    <property type="term" value="F:manganese ion binding"/>
    <property type="evidence" value="ECO:0007669"/>
    <property type="project" value="InterPro"/>
</dbReference>
<dbReference type="WBParaSite" id="Csp11.Scaffold589.g5015.t1">
    <property type="protein sequence ID" value="Csp11.Scaffold589.g5015.t1"/>
    <property type="gene ID" value="Csp11.Scaffold589.g5015"/>
</dbReference>
<dbReference type="PANTHER" id="PTHR23114">
    <property type="entry name" value="M7GPPPN-MRNA HYDROLASE"/>
    <property type="match status" value="1"/>
</dbReference>
<feature type="compositionally biased region" description="Polar residues" evidence="11">
    <location>
        <begin position="19"/>
        <end position="33"/>
    </location>
</feature>
<keyword evidence="6" id="KW-0378">Hydrolase</keyword>
<feature type="compositionally biased region" description="Polar residues" evidence="11">
    <location>
        <begin position="643"/>
        <end position="652"/>
    </location>
</feature>
<evidence type="ECO:0000313" key="14">
    <source>
        <dbReference type="WBParaSite" id="Csp11.Scaffold589.g5015.t1"/>
    </source>
</evidence>
<comment type="similarity">
    <text evidence="3">Belongs to the Nudix hydrolase family. DCP2 subfamily.</text>
</comment>
<name>A0A1I7TE16_9PELO</name>
<evidence type="ECO:0000256" key="8">
    <source>
        <dbReference type="ARBA" id="ARBA00023211"/>
    </source>
</evidence>
<keyword evidence="8" id="KW-0464">Manganese</keyword>
<keyword evidence="13" id="KW-1185">Reference proteome</keyword>
<comment type="catalytic activity">
    <reaction evidence="9">
        <text>a 5'-end (N(7)-methyl 5'-triphosphoguanosine)-ribonucleoside in mRNA + H2O = N(7)-methyl-GDP + a 5'-end phospho-ribonucleoside in mRNA + 2 H(+)</text>
        <dbReference type="Rhea" id="RHEA:67484"/>
        <dbReference type="Rhea" id="RHEA-COMP:15692"/>
        <dbReference type="Rhea" id="RHEA-COMP:17167"/>
        <dbReference type="ChEBI" id="CHEBI:15377"/>
        <dbReference type="ChEBI" id="CHEBI:15378"/>
        <dbReference type="ChEBI" id="CHEBI:63714"/>
        <dbReference type="ChEBI" id="CHEBI:138282"/>
        <dbReference type="ChEBI" id="CHEBI:156461"/>
        <dbReference type="EC" id="3.6.1.62"/>
    </reaction>
    <physiologicalReaction direction="left-to-right" evidence="9">
        <dbReference type="Rhea" id="RHEA:67485"/>
    </physiologicalReaction>
</comment>
<feature type="domain" description="Nudix hydrolase" evidence="12">
    <location>
        <begin position="209"/>
        <end position="337"/>
    </location>
</feature>
<evidence type="ECO:0000256" key="10">
    <source>
        <dbReference type="ARBA" id="ARBA00078183"/>
    </source>
</evidence>
<dbReference type="eggNOG" id="KOG2937">
    <property type="taxonomic scope" value="Eukaryota"/>
</dbReference>
<feature type="compositionally biased region" description="Low complexity" evidence="11">
    <location>
        <begin position="547"/>
        <end position="556"/>
    </location>
</feature>
<dbReference type="Gene3D" id="1.10.10.1050">
    <property type="entry name" value="Dcp2, box A domain"/>
    <property type="match status" value="1"/>
</dbReference>
<dbReference type="GO" id="GO:0000290">
    <property type="term" value="P:deadenylation-dependent decapping of nuclear-transcribed mRNA"/>
    <property type="evidence" value="ECO:0007669"/>
    <property type="project" value="InterPro"/>
</dbReference>
<dbReference type="Gene3D" id="3.90.79.10">
    <property type="entry name" value="Nucleoside Triphosphate Pyrophosphohydrolase"/>
    <property type="match status" value="1"/>
</dbReference>
<evidence type="ECO:0000259" key="12">
    <source>
        <dbReference type="PROSITE" id="PS51462"/>
    </source>
</evidence>
<feature type="compositionally biased region" description="Polar residues" evidence="11">
    <location>
        <begin position="603"/>
        <end position="633"/>
    </location>
</feature>
<proteinExistence type="inferred from homology"/>
<feature type="region of interest" description="Disordered" evidence="11">
    <location>
        <begin position="603"/>
        <end position="661"/>
    </location>
</feature>
<dbReference type="SUPFAM" id="SSF140586">
    <property type="entry name" value="Dcp2 domain-like"/>
    <property type="match status" value="1"/>
</dbReference>
<dbReference type="GO" id="GO:0000184">
    <property type="term" value="P:nuclear-transcribed mRNA catabolic process, nonsense-mediated decay"/>
    <property type="evidence" value="ECO:0007669"/>
    <property type="project" value="InterPro"/>
</dbReference>
<protein>
    <recommendedName>
        <fullName evidence="10">mRNA-decapping enzyme 2</fullName>
    </recommendedName>
</protein>
<dbReference type="InterPro" id="IPR036189">
    <property type="entry name" value="DCP2_BoxA_sf"/>
</dbReference>
<evidence type="ECO:0000256" key="6">
    <source>
        <dbReference type="ARBA" id="ARBA00022801"/>
    </source>
</evidence>